<name>A0A0F4QRH5_9GAMM</name>
<comment type="caution">
    <text evidence="2">The sequence shown here is derived from an EMBL/GenBank/DDBJ whole genome shotgun (WGS) entry which is preliminary data.</text>
</comment>
<proteinExistence type="predicted"/>
<keyword evidence="1" id="KW-0472">Membrane</keyword>
<gene>
    <name evidence="2" type="ORF">TW77_07925</name>
</gene>
<organism evidence="2 3">
    <name type="scientific">Pseudoalteromonas rubra</name>
    <dbReference type="NCBI Taxonomy" id="43658"/>
    <lineage>
        <taxon>Bacteria</taxon>
        <taxon>Pseudomonadati</taxon>
        <taxon>Pseudomonadota</taxon>
        <taxon>Gammaproteobacteria</taxon>
        <taxon>Alteromonadales</taxon>
        <taxon>Pseudoalteromonadaceae</taxon>
        <taxon>Pseudoalteromonas</taxon>
    </lineage>
</organism>
<dbReference type="AlphaFoldDB" id="A0A0F4QRH5"/>
<sequence length="172" mass="19218">MADQIDALDRKLTYGMLLIGGIAALTNPLLGAGIAAKALLPGVAGIVSKFTLRPAAQTLAERKEGEAIRQAEENILREFSDASTVKVINPILQQLDLALRTTENQHDPLLDFNFSTLEIKELDGDKWQVLTEIAMYHIYKDIYHDPTLYKQAQLGPEDIRWFHALFNDLKST</sequence>
<keyword evidence="3" id="KW-1185">Reference proteome</keyword>
<protein>
    <recommendedName>
        <fullName evidence="4">DUF1269 domain-containing family protein</fullName>
    </recommendedName>
</protein>
<evidence type="ECO:0000313" key="2">
    <source>
        <dbReference type="EMBL" id="KJZ10301.1"/>
    </source>
</evidence>
<reference evidence="2 3" key="1">
    <citation type="journal article" date="2015" name="BMC Genomics">
        <title>Genome mining reveals unlocked bioactive potential of marine Gram-negative bacteria.</title>
        <authorList>
            <person name="Machado H."/>
            <person name="Sonnenschein E.C."/>
            <person name="Melchiorsen J."/>
            <person name="Gram L."/>
        </authorList>
    </citation>
    <scope>NUCLEOTIDE SEQUENCE [LARGE SCALE GENOMIC DNA]</scope>
    <source>
        <strain evidence="2 3">S2471</strain>
    </source>
</reference>
<dbReference type="EMBL" id="JXYA01000016">
    <property type="protein sequence ID" value="KJZ10301.1"/>
    <property type="molecule type" value="Genomic_DNA"/>
</dbReference>
<dbReference type="Proteomes" id="UP000033452">
    <property type="component" value="Unassembled WGS sequence"/>
</dbReference>
<evidence type="ECO:0008006" key="4">
    <source>
        <dbReference type="Google" id="ProtNLM"/>
    </source>
</evidence>
<evidence type="ECO:0000256" key="1">
    <source>
        <dbReference type="SAM" id="Phobius"/>
    </source>
</evidence>
<keyword evidence="1" id="KW-0812">Transmembrane</keyword>
<dbReference type="PATRIC" id="fig|43658.5.peg.1665"/>
<accession>A0A0F4QRH5</accession>
<evidence type="ECO:0000313" key="3">
    <source>
        <dbReference type="Proteomes" id="UP000033452"/>
    </source>
</evidence>
<keyword evidence="1" id="KW-1133">Transmembrane helix</keyword>
<feature type="transmembrane region" description="Helical" evidence="1">
    <location>
        <begin position="12"/>
        <end position="30"/>
    </location>
</feature>